<organism evidence="1 2">
    <name type="scientific">Profundibacterium mesophilum KAUST100406-0324</name>
    <dbReference type="NCBI Taxonomy" id="1037889"/>
    <lineage>
        <taxon>Bacteria</taxon>
        <taxon>Pseudomonadati</taxon>
        <taxon>Pseudomonadota</taxon>
        <taxon>Alphaproteobacteria</taxon>
        <taxon>Rhodobacterales</taxon>
        <taxon>Roseobacteraceae</taxon>
        <taxon>Profundibacterium</taxon>
    </lineage>
</organism>
<accession>A0A921TCA0</accession>
<dbReference type="RefSeq" id="WP_159966526.1">
    <property type="nucleotide sequence ID" value="NZ_APKE01000036.1"/>
</dbReference>
<dbReference type="Pfam" id="PF07309">
    <property type="entry name" value="FlaF"/>
    <property type="match status" value="1"/>
</dbReference>
<keyword evidence="2" id="KW-1185">Reference proteome</keyword>
<dbReference type="GO" id="GO:0044781">
    <property type="term" value="P:bacterial-type flagellum organization"/>
    <property type="evidence" value="ECO:0007669"/>
    <property type="project" value="InterPro"/>
</dbReference>
<dbReference type="InterPro" id="IPR010845">
    <property type="entry name" value="FlaF"/>
</dbReference>
<dbReference type="AlphaFoldDB" id="A0A921TCA0"/>
<dbReference type="EMBL" id="APKE01000036">
    <property type="protein sequence ID" value="KAF0674637.1"/>
    <property type="molecule type" value="Genomic_DNA"/>
</dbReference>
<protein>
    <submittedName>
        <fullName evidence="1">FlaF protein</fullName>
    </submittedName>
</protein>
<reference evidence="1" key="1">
    <citation type="submission" date="2013-03" db="EMBL/GenBank/DDBJ databases">
        <title>Genome Sequence of the Profundibacterium mesophilum strain KAUST100406-0324T from Red Sea, a novel genus in the family Rhodobacteraceae.</title>
        <authorList>
            <person name="Essack M."/>
            <person name="Alam I."/>
            <person name="Lafi F."/>
            <person name="Alawi W."/>
            <person name="Kamanu F."/>
            <person name="Al-Suwailem A."/>
            <person name="Lee O.O."/>
            <person name="Xu Y."/>
            <person name="Bajic V."/>
            <person name="Qian P.-Y."/>
            <person name="Archer J."/>
        </authorList>
    </citation>
    <scope>NUCLEOTIDE SEQUENCE</scope>
    <source>
        <strain evidence="1">KAUST100406-0324</strain>
    </source>
</reference>
<evidence type="ECO:0000313" key="2">
    <source>
        <dbReference type="Proteomes" id="UP000698242"/>
    </source>
</evidence>
<evidence type="ECO:0000313" key="1">
    <source>
        <dbReference type="EMBL" id="KAF0674637.1"/>
    </source>
</evidence>
<gene>
    <name evidence="1" type="primary">flaF</name>
    <name evidence="1" type="ORF">PMES_03019</name>
</gene>
<dbReference type="OrthoDB" id="9808944at2"/>
<comment type="caution">
    <text evidence="1">The sequence shown here is derived from an EMBL/GenBank/DDBJ whole genome shotgun (WGS) entry which is preliminary data.</text>
</comment>
<name>A0A921TCA0_9RHOB</name>
<proteinExistence type="predicted"/>
<sequence length="132" mass="14494">MSINAYKKTIRESESPRQIERRIFSRIIGGLERDARRFDRSETRSDRLSILSDGLRQTLTDNQAFWTALKFDLATPGNNLPAALRAQLLSISLWVDRQTAVVLGGGTGVMALLDVNRNIAAGLSGQAPGPRG</sequence>
<dbReference type="Proteomes" id="UP000698242">
    <property type="component" value="Unassembled WGS sequence"/>
</dbReference>